<dbReference type="EMBL" id="BNCO01000046">
    <property type="protein sequence ID" value="GIL61544.1"/>
    <property type="molecule type" value="Genomic_DNA"/>
</dbReference>
<reference evidence="2" key="1">
    <citation type="journal article" date="2021" name="Proc. Natl. Acad. Sci. U.S.A.">
        <title>Three genomes in the algal genus Volvox reveal the fate of a haploid sex-determining region after a transition to homothallism.</title>
        <authorList>
            <person name="Yamamoto K."/>
            <person name="Hamaji T."/>
            <person name="Kawai-Toyooka H."/>
            <person name="Matsuzaki R."/>
            <person name="Takahashi F."/>
            <person name="Nishimura Y."/>
            <person name="Kawachi M."/>
            <person name="Noguchi H."/>
            <person name="Minakuchi Y."/>
            <person name="Umen J.G."/>
            <person name="Toyoda A."/>
            <person name="Nozaki H."/>
        </authorList>
    </citation>
    <scope>NUCLEOTIDE SEQUENCE</scope>
    <source>
        <strain evidence="2">NIES-3780</strain>
    </source>
</reference>
<evidence type="ECO:0000256" key="1">
    <source>
        <dbReference type="SAM" id="MobiDB-lite"/>
    </source>
</evidence>
<organism evidence="2 3">
    <name type="scientific">Volvox africanus</name>
    <dbReference type="NCBI Taxonomy" id="51714"/>
    <lineage>
        <taxon>Eukaryota</taxon>
        <taxon>Viridiplantae</taxon>
        <taxon>Chlorophyta</taxon>
        <taxon>core chlorophytes</taxon>
        <taxon>Chlorophyceae</taxon>
        <taxon>CS clade</taxon>
        <taxon>Chlamydomonadales</taxon>
        <taxon>Volvocaceae</taxon>
        <taxon>Volvox</taxon>
    </lineage>
</organism>
<gene>
    <name evidence="2" type="ORF">Vafri_15999</name>
</gene>
<feature type="region of interest" description="Disordered" evidence="1">
    <location>
        <begin position="607"/>
        <end position="632"/>
    </location>
</feature>
<feature type="region of interest" description="Disordered" evidence="1">
    <location>
        <begin position="1"/>
        <end position="33"/>
    </location>
</feature>
<evidence type="ECO:0000313" key="3">
    <source>
        <dbReference type="Proteomes" id="UP000747399"/>
    </source>
</evidence>
<dbReference type="AlphaFoldDB" id="A0A8J4BHS2"/>
<feature type="compositionally biased region" description="Basic and acidic residues" evidence="1">
    <location>
        <begin position="402"/>
        <end position="413"/>
    </location>
</feature>
<proteinExistence type="predicted"/>
<feature type="non-terminal residue" evidence="2">
    <location>
        <position position="1"/>
    </location>
</feature>
<evidence type="ECO:0000313" key="2">
    <source>
        <dbReference type="EMBL" id="GIL61544.1"/>
    </source>
</evidence>
<comment type="caution">
    <text evidence="2">The sequence shown here is derived from an EMBL/GenBank/DDBJ whole genome shotgun (WGS) entry which is preliminary data.</text>
</comment>
<keyword evidence="3" id="KW-1185">Reference proteome</keyword>
<dbReference type="Proteomes" id="UP000747399">
    <property type="component" value="Unassembled WGS sequence"/>
</dbReference>
<feature type="compositionally biased region" description="Polar residues" evidence="1">
    <location>
        <begin position="82"/>
        <end position="95"/>
    </location>
</feature>
<feature type="compositionally biased region" description="Acidic residues" evidence="1">
    <location>
        <begin position="100"/>
        <end position="109"/>
    </location>
</feature>
<feature type="region of interest" description="Disordered" evidence="1">
    <location>
        <begin position="383"/>
        <end position="420"/>
    </location>
</feature>
<sequence length="632" mass="69956">QVASRKTSQDGAEPPRRPTALPFLSPATEEPVAADIEGQPRYFLRSASPRVEAFLLQRAVADGRVTTNRGAAREVGEAQDQEAGTSDGGSVTSPPGQEAVSEEESEEMDGMNLMLKAPKFESRVLGSFAQFEDEFIDYLAHLKGWARVHNKKALLVALFESMSHGVCKSREDPFSTWSKEEHPAILMEHKAEWVRAGYREADHDGMEFTGSNGRQVPDLWRFYLSKVKAKFDIGDPDAKRRVQQFKQAESETPAQAAARFDDLVRCVKRGAISDDDLASHFFDGLKDDNMRAFIQFVFTQQEVGSRDWTLKFVQEKAQQYYVTRSLSNRGVSAPMVPEMPRKLRGTSLSTTADTSPASELEELLQAWRSGKISLTTKSADTLVRPANQPDGKVARRPVTNTGERRERVGKRQETNCSTPAAGRPCTYPRCLGRRAAHPESECWTKQLDEGKVNAQAPPPPYFMEKHKTARAAEHKSLMTHVDFPEDLGTTLAITKAELCEYQWRQQEEMKPAVSPLVDSQPATRHVGGSMSAESNRACASREALPLGFNQLPPTPLPSTVSRTTTNTTMLECQWGDGRRVQLQLSPHAPLEALKELLQLAQSVIGNSGHNGGAPSTTDRTITMSNISTKTTE</sequence>
<feature type="non-terminal residue" evidence="2">
    <location>
        <position position="632"/>
    </location>
</feature>
<feature type="region of interest" description="Disordered" evidence="1">
    <location>
        <begin position="67"/>
        <end position="109"/>
    </location>
</feature>
<feature type="compositionally biased region" description="Polar residues" evidence="1">
    <location>
        <begin position="1"/>
        <end position="10"/>
    </location>
</feature>
<name>A0A8J4BHS2_9CHLO</name>
<accession>A0A8J4BHS2</accession>
<protein>
    <submittedName>
        <fullName evidence="2">Uncharacterized protein</fullName>
    </submittedName>
</protein>